<dbReference type="Proteomes" id="UP001151699">
    <property type="component" value="Chromosome A"/>
</dbReference>
<proteinExistence type="inferred from homology"/>
<comment type="similarity">
    <text evidence="2 4">Belongs to the AB hydrolase superfamily. Lipase family.</text>
</comment>
<evidence type="ECO:0000313" key="7">
    <source>
        <dbReference type="EMBL" id="KAJ6645929.1"/>
    </source>
</evidence>
<evidence type="ECO:0000256" key="2">
    <source>
        <dbReference type="ARBA" id="ARBA00010701"/>
    </source>
</evidence>
<feature type="domain" description="Lipase" evidence="6">
    <location>
        <begin position="21"/>
        <end position="323"/>
    </location>
</feature>
<sequence>MNDSVLILLSFITISNAFNASQDVYYELYTNDQPLTHFHNLLTINNDNNRSEPIAQSPFNCNRPTRIYVHGYRSKRKNFVKYAEAYRSKGDFNFIAVNWLAGSQTLNYYKARNRVKIIGEELALLIENLVRYNQLNLSDVILIGHSLGSHIVGIAAKRIQSGRIPIIVGLDPAYPLFSKSKHDERLSYTDADYVQVIHTSIGQLSIPYPIGHADFYPNYGRDQPGCSKKSFQGPVNVLEMPDIQFASDFITTGFCSHSRAHYLFVESLTHNCFLATKCGSYNEIEHKNCTSSGPNVFMGGEVDQLLTATEGIYYLRTNSEEPYGMNCSVANHSNDNDELRN</sequence>
<protein>
    <submittedName>
        <fullName evidence="7">Lipase member H-A</fullName>
    </submittedName>
</protein>
<dbReference type="GO" id="GO:0005615">
    <property type="term" value="C:extracellular space"/>
    <property type="evidence" value="ECO:0007669"/>
    <property type="project" value="TreeGrafter"/>
</dbReference>
<dbReference type="InterPro" id="IPR013818">
    <property type="entry name" value="Lipase"/>
</dbReference>
<keyword evidence="8" id="KW-1185">Reference proteome</keyword>
<dbReference type="GO" id="GO:0017171">
    <property type="term" value="F:serine hydrolase activity"/>
    <property type="evidence" value="ECO:0007669"/>
    <property type="project" value="TreeGrafter"/>
</dbReference>
<dbReference type="AlphaFoldDB" id="A0A9Q0N946"/>
<dbReference type="InterPro" id="IPR000734">
    <property type="entry name" value="TAG_lipase"/>
</dbReference>
<dbReference type="SUPFAM" id="SSF53474">
    <property type="entry name" value="alpha/beta-Hydrolases"/>
    <property type="match status" value="1"/>
</dbReference>
<dbReference type="PANTHER" id="PTHR11610">
    <property type="entry name" value="LIPASE"/>
    <property type="match status" value="1"/>
</dbReference>
<evidence type="ECO:0000259" key="6">
    <source>
        <dbReference type="Pfam" id="PF00151"/>
    </source>
</evidence>
<comment type="subcellular location">
    <subcellularLocation>
        <location evidence="1">Secreted</location>
    </subcellularLocation>
</comment>
<keyword evidence="3" id="KW-0964">Secreted</keyword>
<feature type="signal peptide" evidence="5">
    <location>
        <begin position="1"/>
        <end position="17"/>
    </location>
</feature>
<evidence type="ECO:0000313" key="8">
    <source>
        <dbReference type="Proteomes" id="UP001151699"/>
    </source>
</evidence>
<dbReference type="GO" id="GO:0016042">
    <property type="term" value="P:lipid catabolic process"/>
    <property type="evidence" value="ECO:0007669"/>
    <property type="project" value="TreeGrafter"/>
</dbReference>
<dbReference type="PRINTS" id="PR00821">
    <property type="entry name" value="TAGLIPASE"/>
</dbReference>
<dbReference type="InterPro" id="IPR033906">
    <property type="entry name" value="Lipase_N"/>
</dbReference>
<name>A0A9Q0N946_9DIPT</name>
<dbReference type="PANTHER" id="PTHR11610:SF150">
    <property type="entry name" value="FI01825P-RELATED"/>
    <property type="match status" value="1"/>
</dbReference>
<dbReference type="GO" id="GO:0016298">
    <property type="term" value="F:lipase activity"/>
    <property type="evidence" value="ECO:0007669"/>
    <property type="project" value="InterPro"/>
</dbReference>
<accession>A0A9Q0N946</accession>
<dbReference type="Pfam" id="PF00151">
    <property type="entry name" value="Lipase"/>
    <property type="match status" value="1"/>
</dbReference>
<gene>
    <name evidence="7" type="primary">liph-a_0</name>
    <name evidence="7" type="ORF">Bhyg_01138</name>
</gene>
<dbReference type="InterPro" id="IPR029058">
    <property type="entry name" value="AB_hydrolase_fold"/>
</dbReference>
<comment type="caution">
    <text evidence="7">The sequence shown here is derived from an EMBL/GenBank/DDBJ whole genome shotgun (WGS) entry which is preliminary data.</text>
</comment>
<organism evidence="7 8">
    <name type="scientific">Pseudolycoriella hygida</name>
    <dbReference type="NCBI Taxonomy" id="35572"/>
    <lineage>
        <taxon>Eukaryota</taxon>
        <taxon>Metazoa</taxon>
        <taxon>Ecdysozoa</taxon>
        <taxon>Arthropoda</taxon>
        <taxon>Hexapoda</taxon>
        <taxon>Insecta</taxon>
        <taxon>Pterygota</taxon>
        <taxon>Neoptera</taxon>
        <taxon>Endopterygota</taxon>
        <taxon>Diptera</taxon>
        <taxon>Nematocera</taxon>
        <taxon>Sciaroidea</taxon>
        <taxon>Sciaridae</taxon>
        <taxon>Pseudolycoriella</taxon>
    </lineage>
</organism>
<evidence type="ECO:0000256" key="5">
    <source>
        <dbReference type="SAM" id="SignalP"/>
    </source>
</evidence>
<dbReference type="Gene3D" id="3.40.50.1820">
    <property type="entry name" value="alpha/beta hydrolase"/>
    <property type="match status" value="1"/>
</dbReference>
<evidence type="ECO:0000256" key="3">
    <source>
        <dbReference type="ARBA" id="ARBA00022525"/>
    </source>
</evidence>
<evidence type="ECO:0000256" key="4">
    <source>
        <dbReference type="RuleBase" id="RU004262"/>
    </source>
</evidence>
<reference evidence="7" key="1">
    <citation type="submission" date="2022-07" db="EMBL/GenBank/DDBJ databases">
        <authorList>
            <person name="Trinca V."/>
            <person name="Uliana J.V.C."/>
            <person name="Torres T.T."/>
            <person name="Ward R.J."/>
            <person name="Monesi N."/>
        </authorList>
    </citation>
    <scope>NUCLEOTIDE SEQUENCE</scope>
    <source>
        <strain evidence="7">HSMRA1968</strain>
        <tissue evidence="7">Whole embryos</tissue>
    </source>
</reference>
<evidence type="ECO:0000256" key="1">
    <source>
        <dbReference type="ARBA" id="ARBA00004613"/>
    </source>
</evidence>
<dbReference type="CDD" id="cd00707">
    <property type="entry name" value="Pancreat_lipase_like"/>
    <property type="match status" value="1"/>
</dbReference>
<dbReference type="EMBL" id="WJQU01000001">
    <property type="protein sequence ID" value="KAJ6645929.1"/>
    <property type="molecule type" value="Genomic_DNA"/>
</dbReference>
<dbReference type="OrthoDB" id="199913at2759"/>
<keyword evidence="5" id="KW-0732">Signal</keyword>
<feature type="chain" id="PRO_5040500282" evidence="5">
    <location>
        <begin position="18"/>
        <end position="341"/>
    </location>
</feature>